<dbReference type="Pfam" id="PF04217">
    <property type="entry name" value="DUF412"/>
    <property type="match status" value="1"/>
</dbReference>
<comment type="similarity">
    <text evidence="2">Belongs to the UPF0208 family.</text>
</comment>
<evidence type="ECO:0000256" key="7">
    <source>
        <dbReference type="ARBA" id="ARBA00022989"/>
    </source>
</evidence>
<dbReference type="OrthoDB" id="7066670at2"/>
<gene>
    <name evidence="9" type="ORF">SAMN02927930_00384</name>
</gene>
<protein>
    <recommendedName>
        <fullName evidence="3">UPF0208 membrane protein YfbV</fullName>
    </recommendedName>
</protein>
<evidence type="ECO:0000256" key="3">
    <source>
        <dbReference type="ARBA" id="ARBA00018831"/>
    </source>
</evidence>
<accession>A0A1G6APC9</accession>
<evidence type="ECO:0000256" key="4">
    <source>
        <dbReference type="ARBA" id="ARBA00022475"/>
    </source>
</evidence>
<dbReference type="InterPro" id="IPR007334">
    <property type="entry name" value="UPF0208"/>
</dbReference>
<dbReference type="GO" id="GO:0005886">
    <property type="term" value="C:plasma membrane"/>
    <property type="evidence" value="ECO:0007669"/>
    <property type="project" value="UniProtKB-SubCell"/>
</dbReference>
<keyword evidence="10" id="KW-1185">Reference proteome</keyword>
<comment type="subcellular location">
    <subcellularLocation>
        <location evidence="1">Cell inner membrane</location>
        <topology evidence="1">Multi-pass membrane protein</topology>
    </subcellularLocation>
</comment>
<sequence>MSLLKTFRMGQEYAKVWPRHAVVAAMTESRVVPAVKFAERWVPAVAILNFFVQWEWLGSQGLAQVVVTSLFLLSIPLQGWYWLGQRAQAPLDPKLHHWYRDLAVKLAVQPQAKPTYMMLARLIRKALQELPPDQH</sequence>
<dbReference type="EMBL" id="FMXN01000002">
    <property type="protein sequence ID" value="SDB10286.1"/>
    <property type="molecule type" value="Genomic_DNA"/>
</dbReference>
<dbReference type="AlphaFoldDB" id="A0A1G6APC9"/>
<keyword evidence="8" id="KW-0472">Membrane</keyword>
<keyword evidence="7" id="KW-1133">Transmembrane helix</keyword>
<dbReference type="Proteomes" id="UP000199626">
    <property type="component" value="Unassembled WGS sequence"/>
</dbReference>
<evidence type="ECO:0000256" key="1">
    <source>
        <dbReference type="ARBA" id="ARBA00004429"/>
    </source>
</evidence>
<evidence type="ECO:0000256" key="5">
    <source>
        <dbReference type="ARBA" id="ARBA00022519"/>
    </source>
</evidence>
<dbReference type="NCBIfam" id="NF002493">
    <property type="entry name" value="PRK01816.1"/>
    <property type="match status" value="1"/>
</dbReference>
<reference evidence="10" key="1">
    <citation type="submission" date="2016-10" db="EMBL/GenBank/DDBJ databases">
        <authorList>
            <person name="Varghese N."/>
            <person name="Submissions S."/>
        </authorList>
    </citation>
    <scope>NUCLEOTIDE SEQUENCE [LARGE SCALE GENOMIC DNA]</scope>
    <source>
        <strain evidence="10">CGMCC 1.10824</strain>
    </source>
</reference>
<evidence type="ECO:0000313" key="10">
    <source>
        <dbReference type="Proteomes" id="UP000199626"/>
    </source>
</evidence>
<dbReference type="STRING" id="1159017.SAMN02927930_00384"/>
<keyword evidence="5" id="KW-0997">Cell inner membrane</keyword>
<evidence type="ECO:0000256" key="6">
    <source>
        <dbReference type="ARBA" id="ARBA00022692"/>
    </source>
</evidence>
<dbReference type="RefSeq" id="WP_092591203.1">
    <property type="nucleotide sequence ID" value="NZ_FMXN01000002.1"/>
</dbReference>
<evidence type="ECO:0000256" key="8">
    <source>
        <dbReference type="ARBA" id="ARBA00023136"/>
    </source>
</evidence>
<keyword evidence="6" id="KW-0812">Transmembrane</keyword>
<keyword evidence="4" id="KW-1003">Cell membrane</keyword>
<evidence type="ECO:0000313" key="9">
    <source>
        <dbReference type="EMBL" id="SDB10286.1"/>
    </source>
</evidence>
<name>A0A1G6APC9_9GAMM</name>
<organism evidence="9 10">
    <name type="scientific">Pseudidiomarina indica</name>
    <dbReference type="NCBI Taxonomy" id="1159017"/>
    <lineage>
        <taxon>Bacteria</taxon>
        <taxon>Pseudomonadati</taxon>
        <taxon>Pseudomonadota</taxon>
        <taxon>Gammaproteobacteria</taxon>
        <taxon>Alteromonadales</taxon>
        <taxon>Idiomarinaceae</taxon>
        <taxon>Pseudidiomarina</taxon>
    </lineage>
</organism>
<proteinExistence type="inferred from homology"/>
<evidence type="ECO:0000256" key="2">
    <source>
        <dbReference type="ARBA" id="ARBA00009474"/>
    </source>
</evidence>